<dbReference type="AlphaFoldDB" id="A0A6M3LPB9"/>
<name>A0A6M3LPB9_9ZZZZ</name>
<protein>
    <recommendedName>
        <fullName evidence="2">Tail protein</fullName>
    </recommendedName>
</protein>
<reference evidence="1" key="1">
    <citation type="submission" date="2020-03" db="EMBL/GenBank/DDBJ databases">
        <title>The deep terrestrial virosphere.</title>
        <authorList>
            <person name="Holmfeldt K."/>
            <person name="Nilsson E."/>
            <person name="Simone D."/>
            <person name="Lopez-Fernandez M."/>
            <person name="Wu X."/>
            <person name="de Brujin I."/>
            <person name="Lundin D."/>
            <person name="Andersson A."/>
            <person name="Bertilsson S."/>
            <person name="Dopson M."/>
        </authorList>
    </citation>
    <scope>NUCLEOTIDE SEQUENCE</scope>
    <source>
        <strain evidence="1">MM415B03833</strain>
    </source>
</reference>
<evidence type="ECO:0008006" key="2">
    <source>
        <dbReference type="Google" id="ProtNLM"/>
    </source>
</evidence>
<gene>
    <name evidence="1" type="ORF">MM415B03833_0010</name>
</gene>
<organism evidence="1">
    <name type="scientific">viral metagenome</name>
    <dbReference type="NCBI Taxonomy" id="1070528"/>
    <lineage>
        <taxon>unclassified sequences</taxon>
        <taxon>metagenomes</taxon>
        <taxon>organismal metagenomes</taxon>
    </lineage>
</organism>
<accession>A0A6M3LPB9</accession>
<sequence length="91" mass="9561">MSDISSTVFYDAELKAGGKKMTFGSWTAGTTGTGDIKTGLQIVENIVLTPNVNAAGVAKQTAVYETFPLNGGDVTIYTEGNINGYWSAIGY</sequence>
<proteinExistence type="predicted"/>
<dbReference type="EMBL" id="MT143239">
    <property type="protein sequence ID" value="QJA94525.1"/>
    <property type="molecule type" value="Genomic_DNA"/>
</dbReference>
<evidence type="ECO:0000313" key="1">
    <source>
        <dbReference type="EMBL" id="QJA94525.1"/>
    </source>
</evidence>